<proteinExistence type="predicted"/>
<dbReference type="Proteomes" id="UP001431963">
    <property type="component" value="Unassembled WGS sequence"/>
</dbReference>
<gene>
    <name evidence="1" type="ORF">V6590_07335</name>
</gene>
<accession>A0ABU8BTD1</accession>
<evidence type="ECO:0000313" key="1">
    <source>
        <dbReference type="EMBL" id="MEH7827956.1"/>
    </source>
</evidence>
<sequence length="97" mass="11233">MPGFSRRWQRIILHENPSSRLHRFPPLGCNDTGAGARGKLSPVSVDNYAEKIWNPADFPCFWLVSLRCLIFVQIYNALILKEKKLHNWQAPEKSRLS</sequence>
<protein>
    <submittedName>
        <fullName evidence="1">Uncharacterized protein</fullName>
    </submittedName>
</protein>
<dbReference type="RefSeq" id="WP_335421419.1">
    <property type="nucleotide sequence ID" value="NZ_JBALHR010000003.1"/>
</dbReference>
<comment type="caution">
    <text evidence="1">The sequence shown here is derived from an EMBL/GenBank/DDBJ whole genome shotgun (WGS) entry which is preliminary data.</text>
</comment>
<name>A0ABU8BTD1_9RHOB</name>
<dbReference type="EMBL" id="JBALHR010000003">
    <property type="protein sequence ID" value="MEH7827956.1"/>
    <property type="molecule type" value="Genomic_DNA"/>
</dbReference>
<reference evidence="1" key="1">
    <citation type="submission" date="2024-02" db="EMBL/GenBank/DDBJ databases">
        <title>Genome sequences of strain Gemmobacter sp. JM10B15.</title>
        <authorList>
            <person name="Zhang M."/>
        </authorList>
    </citation>
    <scope>NUCLEOTIDE SEQUENCE</scope>
    <source>
        <strain evidence="1">JM10B15</strain>
    </source>
</reference>
<organism evidence="1 2">
    <name type="scientific">Gemmobacter denitrificans</name>
    <dbReference type="NCBI Taxonomy" id="3123040"/>
    <lineage>
        <taxon>Bacteria</taxon>
        <taxon>Pseudomonadati</taxon>
        <taxon>Pseudomonadota</taxon>
        <taxon>Alphaproteobacteria</taxon>
        <taxon>Rhodobacterales</taxon>
        <taxon>Paracoccaceae</taxon>
        <taxon>Gemmobacter</taxon>
    </lineage>
</organism>
<evidence type="ECO:0000313" key="2">
    <source>
        <dbReference type="Proteomes" id="UP001431963"/>
    </source>
</evidence>
<keyword evidence="2" id="KW-1185">Reference proteome</keyword>